<feature type="domain" description="Signal transduction histidine kinase internal region" evidence="2">
    <location>
        <begin position="172"/>
        <end position="250"/>
    </location>
</feature>
<feature type="transmembrane region" description="Helical" evidence="1">
    <location>
        <begin position="120"/>
        <end position="137"/>
    </location>
</feature>
<keyword evidence="3" id="KW-0418">Kinase</keyword>
<dbReference type="RefSeq" id="WP_084240753.1">
    <property type="nucleotide sequence ID" value="NZ_FWXT01000003.1"/>
</dbReference>
<dbReference type="PANTHER" id="PTHR34220:SF7">
    <property type="entry name" value="SENSOR HISTIDINE KINASE YPDA"/>
    <property type="match status" value="1"/>
</dbReference>
<proteinExistence type="predicted"/>
<feature type="transmembrane region" description="Helical" evidence="1">
    <location>
        <begin position="76"/>
        <end position="100"/>
    </location>
</feature>
<evidence type="ECO:0000256" key="1">
    <source>
        <dbReference type="SAM" id="Phobius"/>
    </source>
</evidence>
<feature type="transmembrane region" description="Helical" evidence="1">
    <location>
        <begin position="20"/>
        <end position="40"/>
    </location>
</feature>
<organism evidence="3 4">
    <name type="scientific">Pedobacter africanus</name>
    <dbReference type="NCBI Taxonomy" id="151894"/>
    <lineage>
        <taxon>Bacteria</taxon>
        <taxon>Pseudomonadati</taxon>
        <taxon>Bacteroidota</taxon>
        <taxon>Sphingobacteriia</taxon>
        <taxon>Sphingobacteriales</taxon>
        <taxon>Sphingobacteriaceae</taxon>
        <taxon>Pedobacter</taxon>
    </lineage>
</organism>
<dbReference type="GO" id="GO:0000155">
    <property type="term" value="F:phosphorelay sensor kinase activity"/>
    <property type="evidence" value="ECO:0007669"/>
    <property type="project" value="InterPro"/>
</dbReference>
<dbReference type="InterPro" id="IPR050640">
    <property type="entry name" value="Bact_2-comp_sensor_kinase"/>
</dbReference>
<keyword evidence="4" id="KW-1185">Reference proteome</keyword>
<evidence type="ECO:0000313" key="3">
    <source>
        <dbReference type="EMBL" id="SMC98549.1"/>
    </source>
</evidence>
<keyword evidence="1" id="KW-0812">Transmembrane</keyword>
<dbReference type="EMBL" id="FWXT01000003">
    <property type="protein sequence ID" value="SMC98549.1"/>
    <property type="molecule type" value="Genomic_DNA"/>
</dbReference>
<feature type="transmembrane region" description="Helical" evidence="1">
    <location>
        <begin position="46"/>
        <end position="64"/>
    </location>
</feature>
<dbReference type="GO" id="GO:0016020">
    <property type="term" value="C:membrane"/>
    <property type="evidence" value="ECO:0007669"/>
    <property type="project" value="InterPro"/>
</dbReference>
<dbReference type="Proteomes" id="UP000192756">
    <property type="component" value="Unassembled WGS sequence"/>
</dbReference>
<dbReference type="STRING" id="151894.SAMN04488524_3998"/>
<name>A0A1W2DM64_9SPHI</name>
<dbReference type="PANTHER" id="PTHR34220">
    <property type="entry name" value="SENSOR HISTIDINE KINASE YPDA"/>
    <property type="match status" value="1"/>
</dbReference>
<sequence>MKNQVKEYISFLKNYRIHFIAWFFFIFYEIVISGFIRGSFASFGNYVLFYVLNVGLFYFHAHVIMPASRPNTKRSLWLLPMLIILEVAFYVSLTIFLADFFQNGGRVSLAAFNNIAIGNGVWRTIYFILFSTGYYYLMNYLKERKIAQESEKQRLLVIIENYNAKEELIKSQHAHLKAQINPHFLFNTLSFIYSHARKTAPEAAEAIMTLSEIMRYAIQADDESNFTSIMLEIEQVENLIKLHQIKAEHNFNILFKYNPKELADIQIIPLVLVTLVENMFKHGDLVLEHLPAIISINLTQQVLIIETQNLINMNATPTSHHIGLDNIKKRLQIVYGQKAFLKTSKGKNNYFNVMLSIDLN</sequence>
<reference evidence="4" key="1">
    <citation type="submission" date="2017-04" db="EMBL/GenBank/DDBJ databases">
        <authorList>
            <person name="Varghese N."/>
            <person name="Submissions S."/>
        </authorList>
    </citation>
    <scope>NUCLEOTIDE SEQUENCE [LARGE SCALE GENOMIC DNA]</scope>
    <source>
        <strain evidence="4">DSM 12126</strain>
    </source>
</reference>
<dbReference type="AlphaFoldDB" id="A0A1W2DM64"/>
<protein>
    <submittedName>
        <fullName evidence="3">Histidine kinase</fullName>
    </submittedName>
</protein>
<dbReference type="Pfam" id="PF06580">
    <property type="entry name" value="His_kinase"/>
    <property type="match status" value="1"/>
</dbReference>
<keyword evidence="1" id="KW-0472">Membrane</keyword>
<dbReference type="InterPro" id="IPR010559">
    <property type="entry name" value="Sig_transdc_His_kin_internal"/>
</dbReference>
<keyword evidence="1" id="KW-1133">Transmembrane helix</keyword>
<keyword evidence="3" id="KW-0808">Transferase</keyword>
<evidence type="ECO:0000313" key="4">
    <source>
        <dbReference type="Proteomes" id="UP000192756"/>
    </source>
</evidence>
<accession>A0A1W2DM64</accession>
<gene>
    <name evidence="3" type="ORF">SAMN04488524_3998</name>
</gene>
<evidence type="ECO:0000259" key="2">
    <source>
        <dbReference type="Pfam" id="PF06580"/>
    </source>
</evidence>
<dbReference type="OrthoDB" id="9792992at2"/>